<protein>
    <submittedName>
        <fullName evidence="1">Uncharacterized protein</fullName>
    </submittedName>
</protein>
<keyword evidence="2" id="KW-1185">Reference proteome</keyword>
<organism evidence="1 2">
    <name type="scientific">Trichocladium antarcticum</name>
    <dbReference type="NCBI Taxonomy" id="1450529"/>
    <lineage>
        <taxon>Eukaryota</taxon>
        <taxon>Fungi</taxon>
        <taxon>Dikarya</taxon>
        <taxon>Ascomycota</taxon>
        <taxon>Pezizomycotina</taxon>
        <taxon>Sordariomycetes</taxon>
        <taxon>Sordariomycetidae</taxon>
        <taxon>Sordariales</taxon>
        <taxon>Chaetomiaceae</taxon>
        <taxon>Trichocladium</taxon>
    </lineage>
</organism>
<evidence type="ECO:0000313" key="1">
    <source>
        <dbReference type="EMBL" id="KAK4135455.1"/>
    </source>
</evidence>
<gene>
    <name evidence="1" type="ORF">BT67DRAFT_276862</name>
</gene>
<reference evidence="1" key="2">
    <citation type="submission" date="2023-05" db="EMBL/GenBank/DDBJ databases">
        <authorList>
            <consortium name="Lawrence Berkeley National Laboratory"/>
            <person name="Steindorff A."/>
            <person name="Hensen N."/>
            <person name="Bonometti L."/>
            <person name="Westerberg I."/>
            <person name="Brannstrom I.O."/>
            <person name="Guillou S."/>
            <person name="Cros-Aarteil S."/>
            <person name="Calhoun S."/>
            <person name="Haridas S."/>
            <person name="Kuo A."/>
            <person name="Mondo S."/>
            <person name="Pangilinan J."/>
            <person name="Riley R."/>
            <person name="Labutti K."/>
            <person name="Andreopoulos B."/>
            <person name="Lipzen A."/>
            <person name="Chen C."/>
            <person name="Yanf M."/>
            <person name="Daum C."/>
            <person name="Ng V."/>
            <person name="Clum A."/>
            <person name="Ohm R."/>
            <person name="Martin F."/>
            <person name="Silar P."/>
            <person name="Natvig D."/>
            <person name="Lalanne C."/>
            <person name="Gautier V."/>
            <person name="Ament-Velasquez S.L."/>
            <person name="Kruys A."/>
            <person name="Hutchinson M.I."/>
            <person name="Powell A.J."/>
            <person name="Barry K."/>
            <person name="Miller A.N."/>
            <person name="Grigoriev I.V."/>
            <person name="Debuchy R."/>
            <person name="Gladieux P."/>
            <person name="Thoren M.H."/>
            <person name="Johannesson H."/>
        </authorList>
    </citation>
    <scope>NUCLEOTIDE SEQUENCE</scope>
    <source>
        <strain evidence="1">CBS 123565</strain>
    </source>
</reference>
<comment type="caution">
    <text evidence="1">The sequence shown here is derived from an EMBL/GenBank/DDBJ whole genome shotgun (WGS) entry which is preliminary data.</text>
</comment>
<reference evidence="1" key="1">
    <citation type="journal article" date="2023" name="Mol. Phylogenet. Evol.">
        <title>Genome-scale phylogeny and comparative genomics of the fungal order Sordariales.</title>
        <authorList>
            <person name="Hensen N."/>
            <person name="Bonometti L."/>
            <person name="Westerberg I."/>
            <person name="Brannstrom I.O."/>
            <person name="Guillou S."/>
            <person name="Cros-Aarteil S."/>
            <person name="Calhoun S."/>
            <person name="Haridas S."/>
            <person name="Kuo A."/>
            <person name="Mondo S."/>
            <person name="Pangilinan J."/>
            <person name="Riley R."/>
            <person name="LaButti K."/>
            <person name="Andreopoulos B."/>
            <person name="Lipzen A."/>
            <person name="Chen C."/>
            <person name="Yan M."/>
            <person name="Daum C."/>
            <person name="Ng V."/>
            <person name="Clum A."/>
            <person name="Steindorff A."/>
            <person name="Ohm R.A."/>
            <person name="Martin F."/>
            <person name="Silar P."/>
            <person name="Natvig D.O."/>
            <person name="Lalanne C."/>
            <person name="Gautier V."/>
            <person name="Ament-Velasquez S.L."/>
            <person name="Kruys A."/>
            <person name="Hutchinson M.I."/>
            <person name="Powell A.J."/>
            <person name="Barry K."/>
            <person name="Miller A.N."/>
            <person name="Grigoriev I.V."/>
            <person name="Debuchy R."/>
            <person name="Gladieux P."/>
            <person name="Hiltunen Thoren M."/>
            <person name="Johannesson H."/>
        </authorList>
    </citation>
    <scope>NUCLEOTIDE SEQUENCE</scope>
    <source>
        <strain evidence="1">CBS 123565</strain>
    </source>
</reference>
<name>A0AAN6ZDV5_9PEZI</name>
<dbReference type="AlphaFoldDB" id="A0AAN6ZDV5"/>
<proteinExistence type="predicted"/>
<accession>A0AAN6ZDV5</accession>
<evidence type="ECO:0000313" key="2">
    <source>
        <dbReference type="Proteomes" id="UP001304895"/>
    </source>
</evidence>
<sequence>MGFAAEHAVMIPVSVCGFHAGVAQRSWDVQGVGALGAPSQASHRCLRCGGIACTAGTKTGGVGDGAVCRVYFTEVSELSRREKVLCAVVAARMKKMTSLWIRQGMLGTGGEAFLDSQQHGE</sequence>
<dbReference type="Proteomes" id="UP001304895">
    <property type="component" value="Unassembled WGS sequence"/>
</dbReference>
<dbReference type="EMBL" id="MU853406">
    <property type="protein sequence ID" value="KAK4135455.1"/>
    <property type="molecule type" value="Genomic_DNA"/>
</dbReference>